<gene>
    <name evidence="1" type="ORF">DMX07_06230</name>
</gene>
<evidence type="ECO:0000313" key="1">
    <source>
        <dbReference type="EMBL" id="PYB84139.1"/>
    </source>
</evidence>
<dbReference type="Pfam" id="PF05135">
    <property type="entry name" value="Phage_connect_1"/>
    <property type="match status" value="1"/>
</dbReference>
<dbReference type="InterPro" id="IPR021146">
    <property type="entry name" value="Phage_gp6-like_head-tail"/>
</dbReference>
<dbReference type="CDD" id="cd08054">
    <property type="entry name" value="gp6"/>
    <property type="match status" value="1"/>
</dbReference>
<dbReference type="InterPro" id="IPR006450">
    <property type="entry name" value="Phage_HK97_gp6-like"/>
</dbReference>
<dbReference type="EMBL" id="QJRO01000003">
    <property type="protein sequence ID" value="PYB84139.1"/>
    <property type="molecule type" value="Genomic_DNA"/>
</dbReference>
<comment type="caution">
    <text evidence="1">The sequence shown here is derived from an EMBL/GenBank/DDBJ whole genome shotgun (WGS) entry which is preliminary data.</text>
</comment>
<sequence length="127" mass="14364">MLTLEQIKSHCKLELDETEEDTLLKAYARAARRQVEKDSGRRLYWVTLPADAPADATGDEAYLRGLLPIDAPENALPVTDDVELAMLLLVAHWHRNREPVTESTSNGTKAMPLAYDALVQPYRWFTL</sequence>
<dbReference type="RefSeq" id="WP_110698340.1">
    <property type="nucleotide sequence ID" value="NZ_QJRO01000003.1"/>
</dbReference>
<evidence type="ECO:0000313" key="2">
    <source>
        <dbReference type="Proteomes" id="UP000247620"/>
    </source>
</evidence>
<evidence type="ECO:0008006" key="3">
    <source>
        <dbReference type="Google" id="ProtNLM"/>
    </source>
</evidence>
<dbReference type="Proteomes" id="UP000247620">
    <property type="component" value="Unassembled WGS sequence"/>
</dbReference>
<accession>A0A2V4I3L7</accession>
<dbReference type="AlphaFoldDB" id="A0A2V4I3L7"/>
<organism evidence="1 2">
    <name type="scientific">Pseudomonas soli</name>
    <dbReference type="NCBI Taxonomy" id="1306993"/>
    <lineage>
        <taxon>Bacteria</taxon>
        <taxon>Pseudomonadati</taxon>
        <taxon>Pseudomonadota</taxon>
        <taxon>Gammaproteobacteria</taxon>
        <taxon>Pseudomonadales</taxon>
        <taxon>Pseudomonadaceae</taxon>
        <taxon>Pseudomonas</taxon>
    </lineage>
</organism>
<reference evidence="1 2" key="1">
    <citation type="submission" date="2018-06" db="EMBL/GenBank/DDBJ databases">
        <title>Pseudomonas diversity within urban Lake Michigan freshwaters.</title>
        <authorList>
            <person name="Batrich M."/>
            <person name="Hatzopoulos T."/>
            <person name="Putonti C."/>
        </authorList>
    </citation>
    <scope>NUCLEOTIDE SEQUENCE [LARGE SCALE GENOMIC DNA]</scope>
    <source>
        <strain evidence="1 2">LBp-160603</strain>
    </source>
</reference>
<name>A0A2V4I3L7_9PSED</name>
<dbReference type="Gene3D" id="1.10.3230.30">
    <property type="entry name" value="Phage gp6-like head-tail connector protein"/>
    <property type="match status" value="1"/>
</dbReference>
<protein>
    <recommendedName>
        <fullName evidence="3">Phage gp6-like head-tail connector protein</fullName>
    </recommendedName>
</protein>
<proteinExistence type="predicted"/>
<dbReference type="NCBIfam" id="TIGR01560">
    <property type="entry name" value="put_DNA_pack"/>
    <property type="match status" value="1"/>
</dbReference>